<evidence type="ECO:0000256" key="5">
    <source>
        <dbReference type="ARBA" id="ARBA00051243"/>
    </source>
</evidence>
<dbReference type="Gene3D" id="3.40.50.2300">
    <property type="match status" value="1"/>
</dbReference>
<dbReference type="Pfam" id="PF01094">
    <property type="entry name" value="ANF_receptor"/>
    <property type="match status" value="1"/>
</dbReference>
<keyword evidence="2" id="KW-0812">Transmembrane</keyword>
<dbReference type="PANTHER" id="PTHR24416:SF611">
    <property type="entry name" value="TYROSINE-PROTEIN KINASE TRANSMEMBRANE RECEPTOR ROR"/>
    <property type="match status" value="1"/>
</dbReference>
<protein>
    <recommendedName>
        <fullName evidence="7">Protein kinase domain-containing protein</fullName>
    </recommendedName>
</protein>
<dbReference type="InterPro" id="IPR008266">
    <property type="entry name" value="Tyr_kinase_AS"/>
</dbReference>
<dbReference type="Proteomes" id="UP000324832">
    <property type="component" value="Unassembled WGS sequence"/>
</dbReference>
<sequence>MTSVYQYDHCIVTYLCKGDKLNNDYLNMIRLAGYAMLQEQLPYSLNFKYTNCTDSDKLKWEISSLQKNPRIAGAIAWSWNAGIKEASSMATLNQIPLMISGPSNDEVLGPAVYASSGRLSSWILAHSYFLSQCSWKRVIILSDKTPYSKLFIEAISKHINTRINHKNEIVTPDTIQNAFYNIKYCDARIILINAECEIAHKIIYSAEDYGLTPKQGYVWISRDWCVSNITESIKNMWHYTIGFSWRGGYVPMSSSKNFTKGIEKIHGNSTVSAGITYLVDALLQLGHGFAMYRREFPENQYDLHGYETASNFSRSLSSIKIQGVAQIMNIKNYSLENPRVFIDKWQGNKHKTTAVWEIRDSTVVELWSHSNYKDKCGVILDAECVSDGKRCLTFTTGDPFTPRCNDIAVTLFTLSMLLVALALMWTRRILKRWQHNRRLELVVTIFENNQRRTSPLIDFMVDRKSIRILHEIGTGCSGRVYFAELTQGSSTYVVAAKEPRDKTSDVNDFLREAYVLARLEHSNVIKLMGVCLTNGPPIVLMEHALNLDLQRYLIERRQAVISTRQGKIVIDDIEELSDKSLTRWAAEAASAVEYLANLKFVHRDIRAANCLIDRMHSLKLADFGMAREVDEEESIYSTKRRSLVPVFWVAPEGLDKGVFTSASDVWSLGVLLLEITTLGLRPYGNWSTDKVIHHVLNGGKPPLPPDISIQTQNVLQQCWYKNPDQRITASKICEYFKNHPQAISPALLAPVPSFLDPPVHPSS</sequence>
<dbReference type="InterPro" id="IPR050122">
    <property type="entry name" value="RTK"/>
</dbReference>
<dbReference type="EMBL" id="FZQP02006959">
    <property type="protein sequence ID" value="VVD05342.1"/>
    <property type="molecule type" value="Genomic_DNA"/>
</dbReference>
<dbReference type="InterPro" id="IPR020635">
    <property type="entry name" value="Tyr_kinase_cat_dom"/>
</dbReference>
<evidence type="ECO:0000256" key="6">
    <source>
        <dbReference type="PROSITE-ProRule" id="PRU10141"/>
    </source>
</evidence>
<comment type="subcellular location">
    <subcellularLocation>
        <location evidence="1">Membrane</location>
        <topology evidence="1">Single-pass membrane protein</topology>
    </subcellularLocation>
</comment>
<dbReference type="InterPro" id="IPR017441">
    <property type="entry name" value="Protein_kinase_ATP_BS"/>
</dbReference>
<gene>
    <name evidence="8" type="ORF">LSINAPIS_LOCUS14900</name>
</gene>
<dbReference type="GO" id="GO:0007169">
    <property type="term" value="P:cell surface receptor protein tyrosine kinase signaling pathway"/>
    <property type="evidence" value="ECO:0007669"/>
    <property type="project" value="TreeGrafter"/>
</dbReference>
<dbReference type="PANTHER" id="PTHR24416">
    <property type="entry name" value="TYROSINE-PROTEIN KINASE RECEPTOR"/>
    <property type="match status" value="1"/>
</dbReference>
<dbReference type="Gene3D" id="3.30.200.20">
    <property type="entry name" value="Phosphorylase Kinase, domain 1"/>
    <property type="match status" value="1"/>
</dbReference>
<dbReference type="InterPro" id="IPR028082">
    <property type="entry name" value="Peripla_BP_I"/>
</dbReference>
<dbReference type="InterPro" id="IPR001828">
    <property type="entry name" value="ANF_lig-bd_rcpt"/>
</dbReference>
<dbReference type="InterPro" id="IPR011009">
    <property type="entry name" value="Kinase-like_dom_sf"/>
</dbReference>
<evidence type="ECO:0000259" key="7">
    <source>
        <dbReference type="PROSITE" id="PS50011"/>
    </source>
</evidence>
<dbReference type="Pfam" id="PF07714">
    <property type="entry name" value="PK_Tyr_Ser-Thr"/>
    <property type="match status" value="1"/>
</dbReference>
<organism evidence="8 9">
    <name type="scientific">Leptidea sinapis</name>
    <dbReference type="NCBI Taxonomy" id="189913"/>
    <lineage>
        <taxon>Eukaryota</taxon>
        <taxon>Metazoa</taxon>
        <taxon>Ecdysozoa</taxon>
        <taxon>Arthropoda</taxon>
        <taxon>Hexapoda</taxon>
        <taxon>Insecta</taxon>
        <taxon>Pterygota</taxon>
        <taxon>Neoptera</taxon>
        <taxon>Endopterygota</taxon>
        <taxon>Lepidoptera</taxon>
        <taxon>Glossata</taxon>
        <taxon>Ditrysia</taxon>
        <taxon>Papilionoidea</taxon>
        <taxon>Pieridae</taxon>
        <taxon>Dismorphiinae</taxon>
        <taxon>Leptidea</taxon>
    </lineage>
</organism>
<dbReference type="GO" id="GO:0043235">
    <property type="term" value="C:receptor complex"/>
    <property type="evidence" value="ECO:0007669"/>
    <property type="project" value="TreeGrafter"/>
</dbReference>
<evidence type="ECO:0000256" key="3">
    <source>
        <dbReference type="ARBA" id="ARBA00022989"/>
    </source>
</evidence>
<dbReference type="AlphaFoldDB" id="A0A5E4R5X8"/>
<dbReference type="GO" id="GO:0005886">
    <property type="term" value="C:plasma membrane"/>
    <property type="evidence" value="ECO:0007669"/>
    <property type="project" value="TreeGrafter"/>
</dbReference>
<dbReference type="Gene3D" id="1.10.510.10">
    <property type="entry name" value="Transferase(Phosphotransferase) domain 1"/>
    <property type="match status" value="1"/>
</dbReference>
<dbReference type="GO" id="GO:0005524">
    <property type="term" value="F:ATP binding"/>
    <property type="evidence" value="ECO:0007669"/>
    <property type="project" value="UniProtKB-UniRule"/>
</dbReference>
<dbReference type="SUPFAM" id="SSF53822">
    <property type="entry name" value="Periplasmic binding protein-like I"/>
    <property type="match status" value="1"/>
</dbReference>
<dbReference type="PROSITE" id="PS50011">
    <property type="entry name" value="PROTEIN_KINASE_DOM"/>
    <property type="match status" value="1"/>
</dbReference>
<accession>A0A5E4R5X8</accession>
<dbReference type="PRINTS" id="PR00109">
    <property type="entry name" value="TYRKINASE"/>
</dbReference>
<evidence type="ECO:0000313" key="9">
    <source>
        <dbReference type="Proteomes" id="UP000324832"/>
    </source>
</evidence>
<feature type="domain" description="Protein kinase" evidence="7">
    <location>
        <begin position="466"/>
        <end position="742"/>
    </location>
</feature>
<keyword evidence="6" id="KW-0067">ATP-binding</keyword>
<dbReference type="GO" id="GO:0004714">
    <property type="term" value="F:transmembrane receptor protein tyrosine kinase activity"/>
    <property type="evidence" value="ECO:0007669"/>
    <property type="project" value="UniProtKB-EC"/>
</dbReference>
<proteinExistence type="predicted"/>
<evidence type="ECO:0000256" key="2">
    <source>
        <dbReference type="ARBA" id="ARBA00022692"/>
    </source>
</evidence>
<dbReference type="InterPro" id="IPR000719">
    <property type="entry name" value="Prot_kinase_dom"/>
</dbReference>
<evidence type="ECO:0000313" key="8">
    <source>
        <dbReference type="EMBL" id="VVD05342.1"/>
    </source>
</evidence>
<comment type="catalytic activity">
    <reaction evidence="5">
        <text>L-tyrosyl-[protein] + ATP = O-phospho-L-tyrosyl-[protein] + ADP + H(+)</text>
        <dbReference type="Rhea" id="RHEA:10596"/>
        <dbReference type="Rhea" id="RHEA-COMP:10136"/>
        <dbReference type="Rhea" id="RHEA-COMP:20101"/>
        <dbReference type="ChEBI" id="CHEBI:15378"/>
        <dbReference type="ChEBI" id="CHEBI:30616"/>
        <dbReference type="ChEBI" id="CHEBI:46858"/>
        <dbReference type="ChEBI" id="CHEBI:61978"/>
        <dbReference type="ChEBI" id="CHEBI:456216"/>
        <dbReference type="EC" id="2.7.10.1"/>
    </reaction>
</comment>
<dbReference type="PROSITE" id="PS00107">
    <property type="entry name" value="PROTEIN_KINASE_ATP"/>
    <property type="match status" value="1"/>
</dbReference>
<reference evidence="8 9" key="1">
    <citation type="submission" date="2017-07" db="EMBL/GenBank/DDBJ databases">
        <authorList>
            <person name="Talla V."/>
            <person name="Backstrom N."/>
        </authorList>
    </citation>
    <scope>NUCLEOTIDE SEQUENCE [LARGE SCALE GENOMIC DNA]</scope>
</reference>
<dbReference type="SMART" id="SM00219">
    <property type="entry name" value="TyrKc"/>
    <property type="match status" value="1"/>
</dbReference>
<keyword evidence="3" id="KW-1133">Transmembrane helix</keyword>
<dbReference type="CDD" id="cd00192">
    <property type="entry name" value="PTKc"/>
    <property type="match status" value="1"/>
</dbReference>
<keyword evidence="6" id="KW-0547">Nucleotide-binding</keyword>
<feature type="binding site" evidence="6">
    <location>
        <position position="497"/>
    </location>
    <ligand>
        <name>ATP</name>
        <dbReference type="ChEBI" id="CHEBI:30616"/>
    </ligand>
</feature>
<dbReference type="SUPFAM" id="SSF56112">
    <property type="entry name" value="Protein kinase-like (PK-like)"/>
    <property type="match status" value="1"/>
</dbReference>
<dbReference type="PROSITE" id="PS00109">
    <property type="entry name" value="PROTEIN_KINASE_TYR"/>
    <property type="match status" value="1"/>
</dbReference>
<dbReference type="InterPro" id="IPR001245">
    <property type="entry name" value="Ser-Thr/Tyr_kinase_cat_dom"/>
</dbReference>
<keyword evidence="9" id="KW-1185">Reference proteome</keyword>
<evidence type="ECO:0000256" key="4">
    <source>
        <dbReference type="ARBA" id="ARBA00023136"/>
    </source>
</evidence>
<evidence type="ECO:0000256" key="1">
    <source>
        <dbReference type="ARBA" id="ARBA00004167"/>
    </source>
</evidence>
<name>A0A5E4R5X8_9NEOP</name>
<keyword evidence="4" id="KW-0472">Membrane</keyword>